<protein>
    <submittedName>
        <fullName evidence="1">1068_t:CDS:1</fullName>
    </submittedName>
</protein>
<comment type="caution">
    <text evidence="1">The sequence shown here is derived from an EMBL/GenBank/DDBJ whole genome shotgun (WGS) entry which is preliminary data.</text>
</comment>
<evidence type="ECO:0000313" key="1">
    <source>
        <dbReference type="EMBL" id="CAG8581670.1"/>
    </source>
</evidence>
<dbReference type="EMBL" id="CAJVPM010011504">
    <property type="protein sequence ID" value="CAG8581670.1"/>
    <property type="molecule type" value="Genomic_DNA"/>
</dbReference>
<proteinExistence type="predicted"/>
<gene>
    <name evidence="1" type="ORF">SCALOS_LOCUS6229</name>
</gene>
<evidence type="ECO:0000313" key="2">
    <source>
        <dbReference type="Proteomes" id="UP000789860"/>
    </source>
</evidence>
<organism evidence="1 2">
    <name type="scientific">Scutellospora calospora</name>
    <dbReference type="NCBI Taxonomy" id="85575"/>
    <lineage>
        <taxon>Eukaryota</taxon>
        <taxon>Fungi</taxon>
        <taxon>Fungi incertae sedis</taxon>
        <taxon>Mucoromycota</taxon>
        <taxon>Glomeromycotina</taxon>
        <taxon>Glomeromycetes</taxon>
        <taxon>Diversisporales</taxon>
        <taxon>Gigasporaceae</taxon>
        <taxon>Scutellospora</taxon>
    </lineage>
</organism>
<name>A0ACA9MBE9_9GLOM</name>
<accession>A0ACA9MBE9</accession>
<reference evidence="1" key="1">
    <citation type="submission" date="2021-06" db="EMBL/GenBank/DDBJ databases">
        <authorList>
            <person name="Kallberg Y."/>
            <person name="Tangrot J."/>
            <person name="Rosling A."/>
        </authorList>
    </citation>
    <scope>NUCLEOTIDE SEQUENCE</scope>
    <source>
        <strain evidence="1">AU212A</strain>
    </source>
</reference>
<dbReference type="Proteomes" id="UP000789860">
    <property type="component" value="Unassembled WGS sequence"/>
</dbReference>
<keyword evidence="2" id="KW-1185">Reference proteome</keyword>
<sequence>MHLTQTDKLLVVNGEFTTNEERPWKCTYDGCNKAFKVRSKLERHQITHIELRPFKCPESNCTKSYKRLDHLQIHTVIHGQDPKPFKCEVESCCHVEECGTAFTQDYLLRKHMTIHTKKKPYPCDNEGCEKSFLTSTKLRMHKRVHLDQNRWRCAFQGCEQEFPNLTSQKKSLNKKNKLSKSKKSSKIINNNLSYEKIEDYVIDISITSSNLYINRIIDMYEKELIYKKNLIFGGSLLIDHSDNLNFEINFKNFEFNYNLENNLIKLGIDGVKLIVERWATQKYLEFEIEEEIMERIKIWKKVKEFEKLNK</sequence>